<keyword evidence="1" id="KW-0472">Membrane</keyword>
<dbReference type="AlphaFoldDB" id="A0A645A8Q7"/>
<protein>
    <submittedName>
        <fullName evidence="2">Uncharacterized protein</fullName>
    </submittedName>
</protein>
<name>A0A645A8Q7_9ZZZZ</name>
<organism evidence="2">
    <name type="scientific">bioreactor metagenome</name>
    <dbReference type="NCBI Taxonomy" id="1076179"/>
    <lineage>
        <taxon>unclassified sequences</taxon>
        <taxon>metagenomes</taxon>
        <taxon>ecological metagenomes</taxon>
    </lineage>
</organism>
<dbReference type="EMBL" id="VSSQ01012578">
    <property type="protein sequence ID" value="MPM49560.1"/>
    <property type="molecule type" value="Genomic_DNA"/>
</dbReference>
<keyword evidence="1" id="KW-0812">Transmembrane</keyword>
<accession>A0A645A8Q7</accession>
<feature type="transmembrane region" description="Helical" evidence="1">
    <location>
        <begin position="9"/>
        <end position="26"/>
    </location>
</feature>
<gene>
    <name evidence="2" type="ORF">SDC9_96290</name>
</gene>
<proteinExistence type="predicted"/>
<keyword evidence="1" id="KW-1133">Transmembrane helix</keyword>
<evidence type="ECO:0000256" key="1">
    <source>
        <dbReference type="SAM" id="Phobius"/>
    </source>
</evidence>
<reference evidence="2" key="1">
    <citation type="submission" date="2019-08" db="EMBL/GenBank/DDBJ databases">
        <authorList>
            <person name="Kucharzyk K."/>
            <person name="Murdoch R.W."/>
            <person name="Higgins S."/>
            <person name="Loffler F."/>
        </authorList>
    </citation>
    <scope>NUCLEOTIDE SEQUENCE</scope>
</reference>
<comment type="caution">
    <text evidence="2">The sequence shown here is derived from an EMBL/GenBank/DDBJ whole genome shotgun (WGS) entry which is preliminary data.</text>
</comment>
<evidence type="ECO:0000313" key="2">
    <source>
        <dbReference type="EMBL" id="MPM49560.1"/>
    </source>
</evidence>
<sequence>MSTEKEKQLSHDVLSLILALAILLTITKLWPILLLVILGLFAYALWMLVRIETRPTAVPPPALLALPAPVSEQEVLAKAFGLLQRRITEQITAVYPNAKWVWSAPGARELFAAGAPLTILLNRAGGFQKAVVQVSNLQLYSLIYLPQTQQGPAAAEADAEPETPSEGSPAEEVDYGLLAFEWVDANLQRLNAQCNEVIAHADAGFRIPAEELPHGDSWPAVCEELVRSGFAAAQALANGIQVQINQQKGA</sequence>